<organism evidence="3 4">
    <name type="scientific">Nocardioides caricicola</name>
    <dbReference type="NCBI Taxonomy" id="634770"/>
    <lineage>
        <taxon>Bacteria</taxon>
        <taxon>Bacillati</taxon>
        <taxon>Actinomycetota</taxon>
        <taxon>Actinomycetes</taxon>
        <taxon>Propionibacteriales</taxon>
        <taxon>Nocardioidaceae</taxon>
        <taxon>Nocardioides</taxon>
    </lineage>
</organism>
<keyword evidence="4" id="KW-1185">Reference proteome</keyword>
<comment type="caution">
    <text evidence="3">The sequence shown here is derived from an EMBL/GenBank/DDBJ whole genome shotgun (WGS) entry which is preliminary data.</text>
</comment>
<evidence type="ECO:0000256" key="1">
    <source>
        <dbReference type="SAM" id="Phobius"/>
    </source>
</evidence>
<dbReference type="Pfam" id="PF10756">
    <property type="entry name" value="bPH_6"/>
    <property type="match status" value="1"/>
</dbReference>
<keyword evidence="1" id="KW-0472">Membrane</keyword>
<evidence type="ECO:0000313" key="3">
    <source>
        <dbReference type="EMBL" id="MFC5494197.1"/>
    </source>
</evidence>
<feature type="transmembrane region" description="Helical" evidence="1">
    <location>
        <begin position="124"/>
        <end position="144"/>
    </location>
</feature>
<dbReference type="EMBL" id="JBHSMD010000004">
    <property type="protein sequence ID" value="MFC5494197.1"/>
    <property type="molecule type" value="Genomic_DNA"/>
</dbReference>
<evidence type="ECO:0000259" key="2">
    <source>
        <dbReference type="Pfam" id="PF10756"/>
    </source>
</evidence>
<dbReference type="RefSeq" id="WP_345180013.1">
    <property type="nucleotide sequence ID" value="NZ_BAABFQ010000007.1"/>
</dbReference>
<reference evidence="4" key="1">
    <citation type="journal article" date="2019" name="Int. J. Syst. Evol. Microbiol.">
        <title>The Global Catalogue of Microorganisms (GCM) 10K type strain sequencing project: providing services to taxonomists for standard genome sequencing and annotation.</title>
        <authorList>
            <consortium name="The Broad Institute Genomics Platform"/>
            <consortium name="The Broad Institute Genome Sequencing Center for Infectious Disease"/>
            <person name="Wu L."/>
            <person name="Ma J."/>
        </authorList>
    </citation>
    <scope>NUCLEOTIDE SEQUENCE [LARGE SCALE GENOMIC DNA]</scope>
    <source>
        <strain evidence="4">KACC 13778</strain>
    </source>
</reference>
<feature type="transmembrane region" description="Helical" evidence="1">
    <location>
        <begin position="87"/>
        <end position="112"/>
    </location>
</feature>
<sequence>MVNEPEARQVRLIPPWWTATVVAFLSILTLLFAGLGLGFSGAMATASLALAVATGGCLVAACSTLTRRRPRRAALDTRADGTVVIDSPVLASVGLLVSWGGLLVACGIYAWVAVTDFDENESPGMTLIAVLAALGTVPDLVRLARGRLYRWRLTLAGDGITYRGYRTSVHAAWGQVRRVEIQRRGPAGVRVEMKDGSFVVPAAAFTVPSEQMLDEIRARARR</sequence>
<gene>
    <name evidence="3" type="ORF">ACFPKY_13850</name>
</gene>
<accession>A0ABW0N5D1</accession>
<protein>
    <submittedName>
        <fullName evidence="3">PH domain-containing protein</fullName>
    </submittedName>
</protein>
<feature type="transmembrane region" description="Helical" evidence="1">
    <location>
        <begin position="12"/>
        <end position="37"/>
    </location>
</feature>
<keyword evidence="1" id="KW-0812">Transmembrane</keyword>
<keyword evidence="1" id="KW-1133">Transmembrane helix</keyword>
<name>A0ABW0N5D1_9ACTN</name>
<proteinExistence type="predicted"/>
<evidence type="ECO:0000313" key="4">
    <source>
        <dbReference type="Proteomes" id="UP001595956"/>
    </source>
</evidence>
<feature type="transmembrane region" description="Helical" evidence="1">
    <location>
        <begin position="43"/>
        <end position="66"/>
    </location>
</feature>
<dbReference type="Proteomes" id="UP001595956">
    <property type="component" value="Unassembled WGS sequence"/>
</dbReference>
<feature type="domain" description="Low molecular weight protein antigen 6 PH" evidence="2">
    <location>
        <begin position="150"/>
        <end position="219"/>
    </location>
</feature>
<dbReference type="InterPro" id="IPR019692">
    <property type="entry name" value="CFP-6_PH"/>
</dbReference>